<proteinExistence type="predicted"/>
<sequence>MPRITIDLPDGHDPRLVDLHAMAEAIGCLIRSVNHAEHHFRFIPREAPRRASGERNVVRLPVTARRSKVGYFGRIGGRGPDDVA</sequence>
<dbReference type="Proteomes" id="UP001205843">
    <property type="component" value="Unassembled WGS sequence"/>
</dbReference>
<name>A0AAE3KC85_9GAMM</name>
<dbReference type="AlphaFoldDB" id="A0AAE3KC85"/>
<evidence type="ECO:0000313" key="1">
    <source>
        <dbReference type="EMBL" id="MCP1675484.1"/>
    </source>
</evidence>
<evidence type="ECO:0000313" key="2">
    <source>
        <dbReference type="Proteomes" id="UP001205843"/>
    </source>
</evidence>
<dbReference type="RefSeq" id="WP_253478978.1">
    <property type="nucleotide sequence ID" value="NZ_JALJXV010000006.1"/>
</dbReference>
<gene>
    <name evidence="1" type="ORF">J2T57_002634</name>
</gene>
<accession>A0AAE3KC85</accession>
<protein>
    <submittedName>
        <fullName evidence="1">Uncharacterized protein</fullName>
    </submittedName>
</protein>
<dbReference type="EMBL" id="JALJXV010000006">
    <property type="protein sequence ID" value="MCP1675484.1"/>
    <property type="molecule type" value="Genomic_DNA"/>
</dbReference>
<reference evidence="1" key="1">
    <citation type="submission" date="2022-03" db="EMBL/GenBank/DDBJ databases">
        <title>Genomic Encyclopedia of Type Strains, Phase III (KMG-III): the genomes of soil and plant-associated and newly described type strains.</title>
        <authorList>
            <person name="Whitman W."/>
        </authorList>
    </citation>
    <scope>NUCLEOTIDE SEQUENCE</scope>
    <source>
        <strain evidence="1">ANL 6-2</strain>
    </source>
</reference>
<comment type="caution">
    <text evidence="1">The sequence shown here is derived from an EMBL/GenBank/DDBJ whole genome shotgun (WGS) entry which is preliminary data.</text>
</comment>
<organism evidence="1 2">
    <name type="scientific">Natronocella acetinitrilica</name>
    <dbReference type="NCBI Taxonomy" id="414046"/>
    <lineage>
        <taxon>Bacteria</taxon>
        <taxon>Pseudomonadati</taxon>
        <taxon>Pseudomonadota</taxon>
        <taxon>Gammaproteobacteria</taxon>
        <taxon>Chromatiales</taxon>
        <taxon>Ectothiorhodospiraceae</taxon>
        <taxon>Natronocella</taxon>
    </lineage>
</organism>
<keyword evidence="2" id="KW-1185">Reference proteome</keyword>